<dbReference type="AlphaFoldDB" id="A0A6J6E9X3"/>
<name>A0A6J6E9X3_9ZZZZ</name>
<keyword evidence="1" id="KW-0472">Membrane</keyword>
<protein>
    <submittedName>
        <fullName evidence="2">Unannotated protein</fullName>
    </submittedName>
</protein>
<dbReference type="EMBL" id="CAEZVY010000061">
    <property type="protein sequence ID" value="CAB4642313.1"/>
    <property type="molecule type" value="Genomic_DNA"/>
</dbReference>
<organism evidence="2">
    <name type="scientific">freshwater metagenome</name>
    <dbReference type="NCBI Taxonomy" id="449393"/>
    <lineage>
        <taxon>unclassified sequences</taxon>
        <taxon>metagenomes</taxon>
        <taxon>ecological metagenomes</taxon>
    </lineage>
</organism>
<accession>A0A6J6E9X3</accession>
<reference evidence="2" key="1">
    <citation type="submission" date="2020-05" db="EMBL/GenBank/DDBJ databases">
        <authorList>
            <person name="Chiriac C."/>
            <person name="Salcher M."/>
            <person name="Ghai R."/>
            <person name="Kavagutti S V."/>
        </authorList>
    </citation>
    <scope>NUCLEOTIDE SEQUENCE</scope>
</reference>
<evidence type="ECO:0000313" key="2">
    <source>
        <dbReference type="EMBL" id="CAB4572135.1"/>
    </source>
</evidence>
<keyword evidence="1" id="KW-0812">Transmembrane</keyword>
<sequence>MEEQLGVASEPSAGGISDIALMGAATLGMSATALAVAALCLAVVHRDYFHRAKARTSHAGGHESELAHR</sequence>
<gene>
    <name evidence="2" type="ORF">UFOPK1684_00799</name>
    <name evidence="3" type="ORF">UFOPK2158_00706</name>
</gene>
<dbReference type="EMBL" id="CAEZTM010000032">
    <property type="protein sequence ID" value="CAB4572135.1"/>
    <property type="molecule type" value="Genomic_DNA"/>
</dbReference>
<evidence type="ECO:0000256" key="1">
    <source>
        <dbReference type="SAM" id="Phobius"/>
    </source>
</evidence>
<feature type="transmembrane region" description="Helical" evidence="1">
    <location>
        <begin position="20"/>
        <end position="44"/>
    </location>
</feature>
<keyword evidence="1" id="KW-1133">Transmembrane helix</keyword>
<evidence type="ECO:0000313" key="3">
    <source>
        <dbReference type="EMBL" id="CAB4642313.1"/>
    </source>
</evidence>
<proteinExistence type="predicted"/>